<dbReference type="KEGG" id="mhw:ACT01_00960"/>
<evidence type="ECO:0000313" key="3">
    <source>
        <dbReference type="Proteomes" id="UP000591071"/>
    </source>
</evidence>
<comment type="caution">
    <text evidence="2">The sequence shown here is derived from an EMBL/GenBank/DDBJ whole genome shotgun (WGS) entry which is preliminary data.</text>
</comment>
<accession>A0A848BSB4</accession>
<dbReference type="Proteomes" id="UP000591071">
    <property type="component" value="Unassembled WGS sequence"/>
</dbReference>
<name>A0A848BSB4_9FIRM</name>
<evidence type="ECO:0000313" key="2">
    <source>
        <dbReference type="EMBL" id="NME29251.1"/>
    </source>
</evidence>
<dbReference type="AlphaFoldDB" id="A0A848BSB4"/>
<organism evidence="2 3">
    <name type="scientific">Megasphaera hexanoica</name>
    <dbReference type="NCBI Taxonomy" id="1675036"/>
    <lineage>
        <taxon>Bacteria</taxon>
        <taxon>Bacillati</taxon>
        <taxon>Bacillota</taxon>
        <taxon>Negativicutes</taxon>
        <taxon>Veillonellales</taxon>
        <taxon>Veillonellaceae</taxon>
        <taxon>Megasphaera</taxon>
    </lineage>
</organism>
<gene>
    <name evidence="1" type="ORF">ACGTZG_13505</name>
    <name evidence="2" type="ORF">HF872_11595</name>
</gene>
<sequence>MKIKCVELSQFESDLILAFSRQPKAAPVSTGLCRAIYRRLEGQPAFARNNVTVYSKQSGPVIRPAIAEK</sequence>
<dbReference type="EMBL" id="JBIEKR010000015">
    <property type="protein sequence ID" value="MFG6274197.1"/>
    <property type="molecule type" value="Genomic_DNA"/>
</dbReference>
<dbReference type="RefSeq" id="WP_059076168.1">
    <property type="nucleotide sequence ID" value="NZ_CP011940.1"/>
</dbReference>
<proteinExistence type="predicted"/>
<reference evidence="2 3" key="1">
    <citation type="submission" date="2020-04" db="EMBL/GenBank/DDBJ databases">
        <authorList>
            <person name="Hitch T.C.A."/>
            <person name="Wylensek D."/>
            <person name="Clavel T."/>
        </authorList>
    </citation>
    <scope>NUCLEOTIDE SEQUENCE [LARGE SCALE GENOMIC DNA]</scope>
    <source>
        <strain evidence="2 3">Oil-RF-744-FAT-WT-6-1</strain>
    </source>
</reference>
<evidence type="ECO:0000313" key="4">
    <source>
        <dbReference type="Proteomes" id="UP001605989"/>
    </source>
</evidence>
<dbReference type="EMBL" id="JABAFG010000026">
    <property type="protein sequence ID" value="NME29251.1"/>
    <property type="molecule type" value="Genomic_DNA"/>
</dbReference>
<dbReference type="OrthoDB" id="1624529at2"/>
<evidence type="ECO:0000313" key="1">
    <source>
        <dbReference type="EMBL" id="MFG6274197.1"/>
    </source>
</evidence>
<protein>
    <submittedName>
        <fullName evidence="2">Uncharacterized protein</fullName>
    </submittedName>
</protein>
<reference evidence="1 4" key="2">
    <citation type="submission" date="2024-10" db="EMBL/GenBank/DDBJ databases">
        <authorList>
            <person name="Sang B.-I."/>
            <person name="Prabhaharan D."/>
        </authorList>
    </citation>
    <scope>NUCLEOTIDE SEQUENCE [LARGE SCALE GENOMIC DNA]</scope>
    <source>
        <strain evidence="1 4">MH</strain>
    </source>
</reference>
<keyword evidence="4" id="KW-1185">Reference proteome</keyword>
<dbReference type="Proteomes" id="UP001605989">
    <property type="component" value="Unassembled WGS sequence"/>
</dbReference>